<sequence>MALVHVLARYVNAPEKFRMSWKSFVSGAALAYVFIHILPVIARHAVSVGQEAERWQYAEWVFVTALAGTCAYYGVEKFTRASNHPNGRQRHAQPAGLLFFVHIAAFGLYNCLIGYMVIGYPPRNSLAGGTLYGVLVLHFFSVDQNLRAKHRTLYDNVGQWIMSGAVLGGAFAGAANVLPQPLVIASFHSSPEGCS</sequence>
<keyword evidence="1" id="KW-0812">Transmembrane</keyword>
<keyword evidence="3" id="KW-1185">Reference proteome</keyword>
<keyword evidence="1" id="KW-1133">Transmembrane helix</keyword>
<dbReference type="AlphaFoldDB" id="A0A1G8AM16"/>
<evidence type="ECO:0000313" key="2">
    <source>
        <dbReference type="EMBL" id="SDH21909.1"/>
    </source>
</evidence>
<dbReference type="STRING" id="440168.SAMN04487974_13312"/>
<dbReference type="Proteomes" id="UP000199495">
    <property type="component" value="Unassembled WGS sequence"/>
</dbReference>
<proteinExistence type="predicted"/>
<organism evidence="2 3">
    <name type="scientific">Pelagibacterium luteolum</name>
    <dbReference type="NCBI Taxonomy" id="440168"/>
    <lineage>
        <taxon>Bacteria</taxon>
        <taxon>Pseudomonadati</taxon>
        <taxon>Pseudomonadota</taxon>
        <taxon>Alphaproteobacteria</taxon>
        <taxon>Hyphomicrobiales</taxon>
        <taxon>Devosiaceae</taxon>
        <taxon>Pelagibacterium</taxon>
    </lineage>
</organism>
<feature type="transmembrane region" description="Helical" evidence="1">
    <location>
        <begin position="96"/>
        <end position="118"/>
    </location>
</feature>
<evidence type="ECO:0000256" key="1">
    <source>
        <dbReference type="SAM" id="Phobius"/>
    </source>
</evidence>
<feature type="transmembrane region" description="Helical" evidence="1">
    <location>
        <begin position="24"/>
        <end position="45"/>
    </location>
</feature>
<dbReference type="EMBL" id="FNCS01000033">
    <property type="protein sequence ID" value="SDH21909.1"/>
    <property type="molecule type" value="Genomic_DNA"/>
</dbReference>
<accession>A0A1G8AM16</accession>
<feature type="transmembrane region" description="Helical" evidence="1">
    <location>
        <begin position="57"/>
        <end position="75"/>
    </location>
</feature>
<name>A0A1G8AM16_9HYPH</name>
<evidence type="ECO:0000313" key="3">
    <source>
        <dbReference type="Proteomes" id="UP000199495"/>
    </source>
</evidence>
<feature type="transmembrane region" description="Helical" evidence="1">
    <location>
        <begin position="124"/>
        <end position="142"/>
    </location>
</feature>
<gene>
    <name evidence="2" type="ORF">SAMN04487974_13312</name>
</gene>
<reference evidence="2 3" key="1">
    <citation type="submission" date="2016-10" db="EMBL/GenBank/DDBJ databases">
        <authorList>
            <person name="de Groot N.N."/>
        </authorList>
    </citation>
    <scope>NUCLEOTIDE SEQUENCE [LARGE SCALE GENOMIC DNA]</scope>
    <source>
        <strain evidence="2 3">CGMCC 1.10267</strain>
    </source>
</reference>
<keyword evidence="1" id="KW-0472">Membrane</keyword>
<protein>
    <submittedName>
        <fullName evidence="2">Uncharacterized protein</fullName>
    </submittedName>
</protein>